<evidence type="ECO:0000313" key="2">
    <source>
        <dbReference type="EMBL" id="RXS62268.1"/>
    </source>
</evidence>
<keyword evidence="2" id="KW-0378">Hydrolase</keyword>
<dbReference type="GO" id="GO:0004519">
    <property type="term" value="F:endonuclease activity"/>
    <property type="evidence" value="ECO:0007669"/>
    <property type="project" value="UniProtKB-KW"/>
</dbReference>
<sequence length="309" mass="35201">MATVWFVLAVGSERQHGSNDGYDDDPARHYRWDSTVPQHANLAAGDVIGLWDKKQLLGVSVIERIDTDHATKTTYFHDTCGKADFKPLKTGELKWWCNKCRTRFEKPQPRTREVVTYCSHHGRAWQSLPGRLTGDQVRRLCDKPTSQHSMRPARWEKVHAALDEAGASLPARVTDKAKTVIRGGHRQATVEVRQGQETFRKQLLHEQGENCAFSGPTPAEALEAAHLYSFAESGEHHEFGGLMMRRDLHRLFDLGHIAVDPDTGILDVGKKPRDYPLYRQLHGQTIRVPLQPQHRVWLGAHWDRHRAKP</sequence>
<dbReference type="Proteomes" id="UP000289482">
    <property type="component" value="Unassembled WGS sequence"/>
</dbReference>
<proteinExistence type="predicted"/>
<feature type="domain" description="HNH nuclease" evidence="1">
    <location>
        <begin position="211"/>
        <end position="260"/>
    </location>
</feature>
<accession>A0A4Q1QUM9</accession>
<gene>
    <name evidence="2" type="ORF">EST54_25525</name>
</gene>
<evidence type="ECO:0000313" key="3">
    <source>
        <dbReference type="Proteomes" id="UP000289482"/>
    </source>
</evidence>
<dbReference type="RefSeq" id="WP_129250073.1">
    <property type="nucleotide sequence ID" value="NZ_JABZEL010000009.1"/>
</dbReference>
<dbReference type="Pfam" id="PF13391">
    <property type="entry name" value="HNH_2"/>
    <property type="match status" value="1"/>
</dbReference>
<protein>
    <submittedName>
        <fullName evidence="2">HNH endonuclease</fullName>
    </submittedName>
</protein>
<organism evidence="2 3">
    <name type="scientific">Streptomyces sioyaensis</name>
    <dbReference type="NCBI Taxonomy" id="67364"/>
    <lineage>
        <taxon>Bacteria</taxon>
        <taxon>Bacillati</taxon>
        <taxon>Actinomycetota</taxon>
        <taxon>Actinomycetes</taxon>
        <taxon>Kitasatosporales</taxon>
        <taxon>Streptomycetaceae</taxon>
        <taxon>Streptomyces</taxon>
    </lineage>
</organism>
<evidence type="ECO:0000259" key="1">
    <source>
        <dbReference type="Pfam" id="PF13391"/>
    </source>
</evidence>
<dbReference type="EMBL" id="SDIF01000095">
    <property type="protein sequence ID" value="RXS62268.1"/>
    <property type="molecule type" value="Genomic_DNA"/>
</dbReference>
<keyword evidence="2" id="KW-0540">Nuclease</keyword>
<dbReference type="AlphaFoldDB" id="A0A4Q1QUM9"/>
<name>A0A4Q1QUM9_9ACTN</name>
<keyword evidence="2" id="KW-0255">Endonuclease</keyword>
<dbReference type="GeneID" id="95781273"/>
<comment type="caution">
    <text evidence="2">The sequence shown here is derived from an EMBL/GenBank/DDBJ whole genome shotgun (WGS) entry which is preliminary data.</text>
</comment>
<dbReference type="InterPro" id="IPR003615">
    <property type="entry name" value="HNH_nuc"/>
</dbReference>
<reference evidence="2 3" key="1">
    <citation type="submission" date="2019-01" db="EMBL/GenBank/DDBJ databases">
        <title>Draft genome sequences of the type strain Streptomyces sioyaensis DSM 40032 and its novel strain, TM32, a thermotolerant antibiotics-producing actinobacterium.</title>
        <authorList>
            <person name="Nakaew N."/>
            <person name="Lumyong S."/>
            <person name="Sloan W.T."/>
            <person name="Sungthong R."/>
        </authorList>
    </citation>
    <scope>NUCLEOTIDE SEQUENCE [LARGE SCALE GENOMIC DNA]</scope>
    <source>
        <strain evidence="2 3">DSM 40032</strain>
    </source>
</reference>
<keyword evidence="3" id="KW-1185">Reference proteome</keyword>